<gene>
    <name evidence="5" type="ORF">Clacol_008272</name>
</gene>
<dbReference type="EMBL" id="BPWL01000009">
    <property type="protein sequence ID" value="GJJ14015.1"/>
    <property type="molecule type" value="Genomic_DNA"/>
</dbReference>
<dbReference type="GO" id="GO:0004777">
    <property type="term" value="F:succinate-semialdehyde dehydrogenase (NAD+) activity"/>
    <property type="evidence" value="ECO:0007669"/>
    <property type="project" value="TreeGrafter"/>
</dbReference>
<name>A0AAV5AMC8_9AGAM</name>
<evidence type="ECO:0000259" key="4">
    <source>
        <dbReference type="Pfam" id="PF00171"/>
    </source>
</evidence>
<dbReference type="PROSITE" id="PS00687">
    <property type="entry name" value="ALDEHYDE_DEHYDR_GLU"/>
    <property type="match status" value="1"/>
</dbReference>
<feature type="active site" evidence="2">
    <location>
        <position position="246"/>
    </location>
</feature>
<dbReference type="InterPro" id="IPR029510">
    <property type="entry name" value="Ald_DH_CS_GLU"/>
</dbReference>
<dbReference type="Gene3D" id="3.40.605.10">
    <property type="entry name" value="Aldehyde Dehydrogenase, Chain A, domain 1"/>
    <property type="match status" value="1"/>
</dbReference>
<dbReference type="PANTHER" id="PTHR43353">
    <property type="entry name" value="SUCCINATE-SEMIALDEHYDE DEHYDROGENASE, MITOCHONDRIAL"/>
    <property type="match status" value="1"/>
</dbReference>
<comment type="caution">
    <text evidence="5">The sequence shown here is derived from an EMBL/GenBank/DDBJ whole genome shotgun (WGS) entry which is preliminary data.</text>
</comment>
<evidence type="ECO:0000256" key="2">
    <source>
        <dbReference type="PROSITE-ProRule" id="PRU10007"/>
    </source>
</evidence>
<evidence type="ECO:0000256" key="3">
    <source>
        <dbReference type="RuleBase" id="RU003345"/>
    </source>
</evidence>
<accession>A0AAV5AMC8</accession>
<comment type="similarity">
    <text evidence="3">Belongs to the aldehyde dehydrogenase family.</text>
</comment>
<dbReference type="InterPro" id="IPR016162">
    <property type="entry name" value="Ald_DH_N"/>
</dbReference>
<keyword evidence="1 3" id="KW-0560">Oxidoreductase</keyword>
<reference evidence="5" key="1">
    <citation type="submission" date="2021-10" db="EMBL/GenBank/DDBJ databases">
        <title>De novo Genome Assembly of Clathrus columnatus (Basidiomycota, Fungi) Using Illumina and Nanopore Sequence Data.</title>
        <authorList>
            <person name="Ogiso-Tanaka E."/>
            <person name="Itagaki H."/>
            <person name="Hosoya T."/>
            <person name="Hosaka K."/>
        </authorList>
    </citation>
    <scope>NUCLEOTIDE SEQUENCE</scope>
    <source>
        <strain evidence="5">MO-923</strain>
    </source>
</reference>
<dbReference type="Gene3D" id="3.40.309.10">
    <property type="entry name" value="Aldehyde Dehydrogenase, Chain A, domain 2"/>
    <property type="match status" value="1"/>
</dbReference>
<proteinExistence type="inferred from homology"/>
<dbReference type="Proteomes" id="UP001050691">
    <property type="component" value="Unassembled WGS sequence"/>
</dbReference>
<dbReference type="PANTHER" id="PTHR43353:SF6">
    <property type="entry name" value="CYTOPLASMIC ALDEHYDE DEHYDROGENASE (EUROFUNG)"/>
    <property type="match status" value="1"/>
</dbReference>
<dbReference type="InterPro" id="IPR016163">
    <property type="entry name" value="Ald_DH_C"/>
</dbReference>
<dbReference type="Pfam" id="PF00171">
    <property type="entry name" value="Aldedh"/>
    <property type="match status" value="1"/>
</dbReference>
<dbReference type="InterPro" id="IPR015590">
    <property type="entry name" value="Aldehyde_DH_dom"/>
</dbReference>
<evidence type="ECO:0000313" key="5">
    <source>
        <dbReference type="EMBL" id="GJJ14015.1"/>
    </source>
</evidence>
<sequence>MPPRHVQLVINGEKRRSSSGENFSTYHPATGDHIGVVESASSNDIQRAIDAASAAFPAWEDTLASNKRRILNKAADLLESEKYIHAFSESVPSEIGSVSFGGIIEAHVAASQLREVSAQAAQIFGETFPSGRIPGAQVLAIAPWNSPVNLAARAVAMPLICGNTVILRSSEAGLPKGVVNLIHIAPERNPELVPEIIANPAIKHINQTKGTPTYPQPDGYQFTGGDRVGRIIAGEAGKNLKPVVLELGGKAASVVLDDANIKLAARGIISGAMLNSGQICMSSERIIVQRGAADELISELTTLAKKLKAGPNGTDANLAGVCNSTSAERIVNLLKDAKEKGAEIVLGDLTHEGPFIQPHIVLGYTPEMQAWQQETFGPVFGITVCDTVDEAINLANATDYTLTSALWTSSISGLRLASRIRAGKPGPLSWDWQQVLITFIH</sequence>
<dbReference type="InterPro" id="IPR050740">
    <property type="entry name" value="Aldehyde_DH_Superfamily"/>
</dbReference>
<protein>
    <recommendedName>
        <fullName evidence="4">Aldehyde dehydrogenase domain-containing protein</fullName>
    </recommendedName>
</protein>
<dbReference type="AlphaFoldDB" id="A0AAV5AMC8"/>
<dbReference type="GO" id="GO:0009450">
    <property type="term" value="P:gamma-aminobutyric acid catabolic process"/>
    <property type="evidence" value="ECO:0007669"/>
    <property type="project" value="TreeGrafter"/>
</dbReference>
<organism evidence="5 6">
    <name type="scientific">Clathrus columnatus</name>
    <dbReference type="NCBI Taxonomy" id="1419009"/>
    <lineage>
        <taxon>Eukaryota</taxon>
        <taxon>Fungi</taxon>
        <taxon>Dikarya</taxon>
        <taxon>Basidiomycota</taxon>
        <taxon>Agaricomycotina</taxon>
        <taxon>Agaricomycetes</taxon>
        <taxon>Phallomycetidae</taxon>
        <taxon>Phallales</taxon>
        <taxon>Clathraceae</taxon>
        <taxon>Clathrus</taxon>
    </lineage>
</organism>
<dbReference type="SUPFAM" id="SSF53720">
    <property type="entry name" value="ALDH-like"/>
    <property type="match status" value="1"/>
</dbReference>
<keyword evidence="6" id="KW-1185">Reference proteome</keyword>
<dbReference type="InterPro" id="IPR016161">
    <property type="entry name" value="Ald_DH/histidinol_DH"/>
</dbReference>
<evidence type="ECO:0000313" key="6">
    <source>
        <dbReference type="Proteomes" id="UP001050691"/>
    </source>
</evidence>
<evidence type="ECO:0000256" key="1">
    <source>
        <dbReference type="ARBA" id="ARBA00023002"/>
    </source>
</evidence>
<feature type="domain" description="Aldehyde dehydrogenase" evidence="4">
    <location>
        <begin position="18"/>
        <end position="424"/>
    </location>
</feature>